<dbReference type="EMBL" id="MLJW01000021">
    <property type="protein sequence ID" value="OIR10997.1"/>
    <property type="molecule type" value="Genomic_DNA"/>
</dbReference>
<sequence length="51" mass="5695">MRHYLITLTSAHSLIEHEEISSSSFGAICKMLRAMPSLPGEMFRLSCKVIA</sequence>
<comment type="caution">
    <text evidence="1">The sequence shown here is derived from an EMBL/GenBank/DDBJ whole genome shotgun (WGS) entry which is preliminary data.</text>
</comment>
<reference evidence="1" key="1">
    <citation type="submission" date="2016-10" db="EMBL/GenBank/DDBJ databases">
        <title>Sequence of Gallionella enrichment culture.</title>
        <authorList>
            <person name="Poehlein A."/>
            <person name="Muehling M."/>
            <person name="Daniel R."/>
        </authorList>
    </citation>
    <scope>NUCLEOTIDE SEQUENCE</scope>
</reference>
<evidence type="ECO:0000313" key="1">
    <source>
        <dbReference type="EMBL" id="OIR10997.1"/>
    </source>
</evidence>
<organism evidence="1">
    <name type="scientific">mine drainage metagenome</name>
    <dbReference type="NCBI Taxonomy" id="410659"/>
    <lineage>
        <taxon>unclassified sequences</taxon>
        <taxon>metagenomes</taxon>
        <taxon>ecological metagenomes</taxon>
    </lineage>
</organism>
<accession>A0A1J5T412</accession>
<dbReference type="AlphaFoldDB" id="A0A1J5T412"/>
<protein>
    <submittedName>
        <fullName evidence="1">Uncharacterized protein</fullName>
    </submittedName>
</protein>
<gene>
    <name evidence="1" type="ORF">GALL_71680</name>
</gene>
<name>A0A1J5T412_9ZZZZ</name>
<proteinExistence type="predicted"/>